<sequence>MIERDRELLARLQRFNAALGPAVMEMIHHQDGGELPADGLRELARQYRALADALDERAAEREADARTVESGPHEPCVEHGGAHCDTCEQPWPCAAARPMPMVRPVTEPITLRRLRR</sequence>
<organism evidence="2 3">
    <name type="scientific">Prauserella muralis</name>
    <dbReference type="NCBI Taxonomy" id="588067"/>
    <lineage>
        <taxon>Bacteria</taxon>
        <taxon>Bacillati</taxon>
        <taxon>Actinomycetota</taxon>
        <taxon>Actinomycetes</taxon>
        <taxon>Pseudonocardiales</taxon>
        <taxon>Pseudonocardiaceae</taxon>
        <taxon>Prauserella</taxon>
    </lineage>
</organism>
<dbReference type="RefSeq" id="WP_211330325.1">
    <property type="nucleotide sequence ID" value="NZ_MASW01000002.1"/>
</dbReference>
<evidence type="ECO:0000313" key="3">
    <source>
        <dbReference type="Proteomes" id="UP000249915"/>
    </source>
</evidence>
<dbReference type="AlphaFoldDB" id="A0A2V4B2S5"/>
<proteinExistence type="predicted"/>
<feature type="region of interest" description="Disordered" evidence="1">
    <location>
        <begin position="58"/>
        <end position="83"/>
    </location>
</feature>
<keyword evidence="3" id="KW-1185">Reference proteome</keyword>
<accession>A0A2V4B2S5</accession>
<comment type="caution">
    <text evidence="2">The sequence shown here is derived from an EMBL/GenBank/DDBJ whole genome shotgun (WGS) entry which is preliminary data.</text>
</comment>
<reference evidence="2 3" key="1">
    <citation type="submission" date="2016-07" db="EMBL/GenBank/DDBJ databases">
        <title>Draft genome sequence of Prauserella muralis DSM 45305, isolated from a mould-covered wall in an indoor environment.</title>
        <authorList>
            <person name="Ruckert C."/>
            <person name="Albersmeier A."/>
            <person name="Jiang C.-L."/>
            <person name="Jiang Y."/>
            <person name="Kalinowski J."/>
            <person name="Schneider O."/>
            <person name="Winkler A."/>
            <person name="Zotchev S.B."/>
        </authorList>
    </citation>
    <scope>NUCLEOTIDE SEQUENCE [LARGE SCALE GENOMIC DNA]</scope>
    <source>
        <strain evidence="2 3">DSM 45305</strain>
    </source>
</reference>
<protein>
    <submittedName>
        <fullName evidence="2">Uncharacterized protein</fullName>
    </submittedName>
</protein>
<gene>
    <name evidence="2" type="ORF">BAY60_13510</name>
</gene>
<evidence type="ECO:0000313" key="2">
    <source>
        <dbReference type="EMBL" id="PXY27445.1"/>
    </source>
</evidence>
<dbReference type="Proteomes" id="UP000249915">
    <property type="component" value="Unassembled WGS sequence"/>
</dbReference>
<evidence type="ECO:0000256" key="1">
    <source>
        <dbReference type="SAM" id="MobiDB-lite"/>
    </source>
</evidence>
<dbReference type="EMBL" id="MASW01000002">
    <property type="protein sequence ID" value="PXY27445.1"/>
    <property type="molecule type" value="Genomic_DNA"/>
</dbReference>
<name>A0A2V4B2S5_9PSEU</name>